<evidence type="ECO:0000313" key="6">
    <source>
        <dbReference type="EMBL" id="KAK7034896.1"/>
    </source>
</evidence>
<gene>
    <name evidence="6" type="ORF">R3P38DRAFT_3312158</name>
</gene>
<dbReference type="PROSITE" id="PS50102">
    <property type="entry name" value="RRM"/>
    <property type="match status" value="1"/>
</dbReference>
<dbReference type="AlphaFoldDB" id="A0AAW0C570"/>
<feature type="region of interest" description="Disordered" evidence="3">
    <location>
        <begin position="172"/>
        <end position="330"/>
    </location>
</feature>
<evidence type="ECO:0000256" key="2">
    <source>
        <dbReference type="PROSITE-ProRule" id="PRU00176"/>
    </source>
</evidence>
<dbReference type="GO" id="GO:0003723">
    <property type="term" value="F:RNA binding"/>
    <property type="evidence" value="ECO:0007669"/>
    <property type="project" value="UniProtKB-UniRule"/>
</dbReference>
<evidence type="ECO:0000256" key="3">
    <source>
        <dbReference type="SAM" id="MobiDB-lite"/>
    </source>
</evidence>
<dbReference type="InterPro" id="IPR012677">
    <property type="entry name" value="Nucleotide-bd_a/b_plait_sf"/>
</dbReference>
<dbReference type="Gene3D" id="3.30.70.330">
    <property type="match status" value="1"/>
</dbReference>
<name>A0AAW0C570_9AGAR</name>
<dbReference type="SMART" id="SM00360">
    <property type="entry name" value="RRM"/>
    <property type="match status" value="1"/>
</dbReference>
<dbReference type="SUPFAM" id="SSF54928">
    <property type="entry name" value="RNA-binding domain, RBD"/>
    <property type="match status" value="1"/>
</dbReference>
<dbReference type="InterPro" id="IPR000504">
    <property type="entry name" value="RRM_dom"/>
</dbReference>
<keyword evidence="1" id="KW-0863">Zinc-finger</keyword>
<dbReference type="InterPro" id="IPR001878">
    <property type="entry name" value="Znf_CCHC"/>
</dbReference>
<feature type="compositionally biased region" description="Basic and acidic residues" evidence="3">
    <location>
        <begin position="199"/>
        <end position="221"/>
    </location>
</feature>
<dbReference type="SMART" id="SM00343">
    <property type="entry name" value="ZnF_C2HC"/>
    <property type="match status" value="1"/>
</dbReference>
<dbReference type="CDD" id="cd00590">
    <property type="entry name" value="RRM_SF"/>
    <property type="match status" value="1"/>
</dbReference>
<comment type="caution">
    <text evidence="6">The sequence shown here is derived from an EMBL/GenBank/DDBJ whole genome shotgun (WGS) entry which is preliminary data.</text>
</comment>
<keyword evidence="2" id="KW-0694">RNA-binding</keyword>
<dbReference type="EMBL" id="JAWWNJ010000020">
    <property type="protein sequence ID" value="KAK7034896.1"/>
    <property type="molecule type" value="Genomic_DNA"/>
</dbReference>
<dbReference type="PROSITE" id="PS50158">
    <property type="entry name" value="ZF_CCHC"/>
    <property type="match status" value="1"/>
</dbReference>
<evidence type="ECO:0000256" key="1">
    <source>
        <dbReference type="PROSITE-ProRule" id="PRU00047"/>
    </source>
</evidence>
<dbReference type="InterPro" id="IPR035979">
    <property type="entry name" value="RBD_domain_sf"/>
</dbReference>
<keyword evidence="1" id="KW-0862">Zinc</keyword>
<accession>A0AAW0C570</accession>
<sequence length="330" mass="37304">MATSANGADEAHANWGSSDDNAMGSRRSGELDNETLPGDDRGQDPNDQVDYTRGASVGNVSLNKGDHYRGKEVKPNKVYIGGLPEHTRTEDLHRCFGQIGNIINIELKYVFSEFDTSQAAEEGVAKYHEGHFMGNKIRVELSRGGGRTAKYAGAPGACFKCGNMGHWARGCPNAQRPHRRNDAPMNRDREYLPAPPPPRDSRYDYPPRDNRSTSPPRDYRDYLAPPSMSRGRDYDDYRRGPVSERDHYAPSAAVPYDRYERRPHEMYSPPGRARSRPRTRDDYDREPAPRTEPLRATERYPRGTAEMAAPRYRRRSESPPPSRSSDGPYE</sequence>
<reference evidence="6 7" key="1">
    <citation type="journal article" date="2024" name="J Genomics">
        <title>Draft genome sequencing and assembly of Favolaschia claudopus CIRM-BRFM 2984 isolated from oak limbs.</title>
        <authorList>
            <person name="Navarro D."/>
            <person name="Drula E."/>
            <person name="Chaduli D."/>
            <person name="Cazenave R."/>
            <person name="Ahrendt S."/>
            <person name="Wang J."/>
            <person name="Lipzen A."/>
            <person name="Daum C."/>
            <person name="Barry K."/>
            <person name="Grigoriev I.V."/>
            <person name="Favel A."/>
            <person name="Rosso M.N."/>
            <person name="Martin F."/>
        </authorList>
    </citation>
    <scope>NUCLEOTIDE SEQUENCE [LARGE SCALE GENOMIC DNA]</scope>
    <source>
        <strain evidence="6 7">CIRM-BRFM 2984</strain>
    </source>
</reference>
<evidence type="ECO:0000259" key="4">
    <source>
        <dbReference type="PROSITE" id="PS50102"/>
    </source>
</evidence>
<feature type="domain" description="RRM" evidence="4">
    <location>
        <begin position="76"/>
        <end position="144"/>
    </location>
</feature>
<feature type="domain" description="CCHC-type" evidence="5">
    <location>
        <begin position="158"/>
        <end position="173"/>
    </location>
</feature>
<feature type="region of interest" description="Disordered" evidence="3">
    <location>
        <begin position="1"/>
        <end position="69"/>
    </location>
</feature>
<dbReference type="GO" id="GO:0008270">
    <property type="term" value="F:zinc ion binding"/>
    <property type="evidence" value="ECO:0007669"/>
    <property type="project" value="UniProtKB-KW"/>
</dbReference>
<proteinExistence type="predicted"/>
<protein>
    <recommendedName>
        <fullName evidence="8">RNA-binding domain-containing protein</fullName>
    </recommendedName>
</protein>
<evidence type="ECO:0000259" key="5">
    <source>
        <dbReference type="PROSITE" id="PS50158"/>
    </source>
</evidence>
<dbReference type="Pfam" id="PF00098">
    <property type="entry name" value="zf-CCHC"/>
    <property type="match status" value="1"/>
</dbReference>
<evidence type="ECO:0008006" key="8">
    <source>
        <dbReference type="Google" id="ProtNLM"/>
    </source>
</evidence>
<dbReference type="Pfam" id="PF00076">
    <property type="entry name" value="RRM_1"/>
    <property type="match status" value="1"/>
</dbReference>
<feature type="compositionally biased region" description="Basic and acidic residues" evidence="3">
    <location>
        <begin position="180"/>
        <end position="191"/>
    </location>
</feature>
<dbReference type="Gene3D" id="4.10.60.10">
    <property type="entry name" value="Zinc finger, CCHC-type"/>
    <property type="match status" value="1"/>
</dbReference>
<keyword evidence="7" id="KW-1185">Reference proteome</keyword>
<organism evidence="6 7">
    <name type="scientific">Favolaschia claudopus</name>
    <dbReference type="NCBI Taxonomy" id="2862362"/>
    <lineage>
        <taxon>Eukaryota</taxon>
        <taxon>Fungi</taxon>
        <taxon>Dikarya</taxon>
        <taxon>Basidiomycota</taxon>
        <taxon>Agaricomycotina</taxon>
        <taxon>Agaricomycetes</taxon>
        <taxon>Agaricomycetidae</taxon>
        <taxon>Agaricales</taxon>
        <taxon>Marasmiineae</taxon>
        <taxon>Mycenaceae</taxon>
        <taxon>Favolaschia</taxon>
    </lineage>
</organism>
<dbReference type="Proteomes" id="UP001362999">
    <property type="component" value="Unassembled WGS sequence"/>
</dbReference>
<keyword evidence="1" id="KW-0479">Metal-binding</keyword>
<feature type="compositionally biased region" description="Basic and acidic residues" evidence="3">
    <location>
        <begin position="230"/>
        <end position="248"/>
    </location>
</feature>
<feature type="compositionally biased region" description="Basic and acidic residues" evidence="3">
    <location>
        <begin position="278"/>
        <end position="301"/>
    </location>
</feature>
<evidence type="ECO:0000313" key="7">
    <source>
        <dbReference type="Proteomes" id="UP001362999"/>
    </source>
</evidence>